<dbReference type="EMBL" id="UZAH01002594">
    <property type="protein sequence ID" value="VDO22520.1"/>
    <property type="molecule type" value="Genomic_DNA"/>
</dbReference>
<name>A0A183F744_HELPZ</name>
<protein>
    <submittedName>
        <fullName evidence="2 4">Uncharacterized protein</fullName>
    </submittedName>
</protein>
<proteinExistence type="predicted"/>
<evidence type="ECO:0000313" key="3">
    <source>
        <dbReference type="Proteomes" id="UP000050761"/>
    </source>
</evidence>
<organism evidence="3 4">
    <name type="scientific">Heligmosomoides polygyrus</name>
    <name type="common">Parasitic roundworm</name>
    <dbReference type="NCBI Taxonomy" id="6339"/>
    <lineage>
        <taxon>Eukaryota</taxon>
        <taxon>Metazoa</taxon>
        <taxon>Ecdysozoa</taxon>
        <taxon>Nematoda</taxon>
        <taxon>Chromadorea</taxon>
        <taxon>Rhabditida</taxon>
        <taxon>Rhabditina</taxon>
        <taxon>Rhabditomorpha</taxon>
        <taxon>Strongyloidea</taxon>
        <taxon>Heligmosomidae</taxon>
        <taxon>Heligmosomoides</taxon>
    </lineage>
</organism>
<reference evidence="4" key="2">
    <citation type="submission" date="2019-09" db="UniProtKB">
        <authorList>
            <consortium name="WormBaseParasite"/>
        </authorList>
    </citation>
    <scope>IDENTIFICATION</scope>
</reference>
<evidence type="ECO:0000313" key="2">
    <source>
        <dbReference type="EMBL" id="VDO22520.1"/>
    </source>
</evidence>
<feature type="region of interest" description="Disordered" evidence="1">
    <location>
        <begin position="133"/>
        <end position="163"/>
    </location>
</feature>
<keyword evidence="3" id="KW-1185">Reference proteome</keyword>
<evidence type="ECO:0000256" key="1">
    <source>
        <dbReference type="SAM" id="MobiDB-lite"/>
    </source>
</evidence>
<feature type="compositionally biased region" description="Polar residues" evidence="1">
    <location>
        <begin position="192"/>
        <end position="206"/>
    </location>
</feature>
<reference evidence="2 3" key="1">
    <citation type="submission" date="2018-11" db="EMBL/GenBank/DDBJ databases">
        <authorList>
            <consortium name="Pathogen Informatics"/>
        </authorList>
    </citation>
    <scope>NUCLEOTIDE SEQUENCE [LARGE SCALE GENOMIC DNA]</scope>
</reference>
<accession>A0A183F744</accession>
<dbReference type="WBParaSite" id="HPBE_0000198601-mRNA-1">
    <property type="protein sequence ID" value="HPBE_0000198601-mRNA-1"/>
    <property type="gene ID" value="HPBE_0000198601"/>
</dbReference>
<sequence length="222" mass="24865">MLVNDGAAWNVCMHFMRQMNEIIQEMTAHTPHGGGLTFALQTLCHELGGILPTVSDRNAQLSRWMQSIQEAWLKLDHIERTSDNRSPHFQSQDFLRQHQLLALNTYLGKSRANCLPSEKAVVIQQYLEEVRVHESGASPTTQSESTHSPKPLRSSFPSDSDRIAVSNHDHEQHAGTIHVQQAIAQNEVAEGSRTQTELHPVSSTCGSGPRQPRGSFLFVRRN</sequence>
<dbReference type="OrthoDB" id="5870075at2759"/>
<evidence type="ECO:0000313" key="4">
    <source>
        <dbReference type="WBParaSite" id="HPBE_0000198601-mRNA-1"/>
    </source>
</evidence>
<gene>
    <name evidence="2" type="ORF">HPBE_LOCUS1987</name>
</gene>
<feature type="region of interest" description="Disordered" evidence="1">
    <location>
        <begin position="189"/>
        <end position="214"/>
    </location>
</feature>
<accession>A0A3P7TK38</accession>
<feature type="compositionally biased region" description="Polar residues" evidence="1">
    <location>
        <begin position="137"/>
        <end position="148"/>
    </location>
</feature>
<dbReference type="AlphaFoldDB" id="A0A183F744"/>
<dbReference type="Proteomes" id="UP000050761">
    <property type="component" value="Unassembled WGS sequence"/>
</dbReference>